<dbReference type="GO" id="GO:0051701">
    <property type="term" value="P:biological process involved in interaction with host"/>
    <property type="evidence" value="ECO:0007669"/>
    <property type="project" value="UniProtKB-ARBA"/>
</dbReference>
<dbReference type="Gene3D" id="2.160.20.10">
    <property type="entry name" value="Single-stranded right-handed beta-helix, Pectin lyase-like"/>
    <property type="match status" value="1"/>
</dbReference>
<evidence type="ECO:0000256" key="3">
    <source>
        <dbReference type="SAM" id="Coils"/>
    </source>
</evidence>
<feature type="coiled-coil region" evidence="3">
    <location>
        <begin position="56"/>
        <end position="83"/>
    </location>
</feature>
<evidence type="ECO:0000313" key="4">
    <source>
        <dbReference type="EMBL" id="QDH84722.1"/>
    </source>
</evidence>
<keyword evidence="2" id="KW-0946">Virion</keyword>
<keyword evidence="3" id="KW-0175">Coiled coil</keyword>
<dbReference type="Proteomes" id="UP000315734">
    <property type="component" value="Segment"/>
</dbReference>
<evidence type="ECO:0000256" key="2">
    <source>
        <dbReference type="ARBA" id="ARBA00022844"/>
    </source>
</evidence>
<sequence>MNSQNPFPSGDSCCGTNYDMTVDQLLGNAYQVVKFVAMRMPFIKTVSDNIDKVIAIVAALDKLKELEAKLPELLALHEKLAELMKLYTHLNELLLISSNMTQLLTVHDNLPQINAIYDNLSKVQTVAADITKIVTVADNINAVKNLDTNMAAILNVNNNLTVVKNVSDNMVDVRNVSSNMVQVKDVSAYMAEILAVYAKLGDLELLATQLDEVLTKFTDLADSGGSAMVGFIQNGTGTVTRTSQEKMRETISAADFGATGEGDAYDVELQNALNAAAGKKLEIGPGMYKLVTTDALLVPSNTTVILHPQAVIHQTQKGKKAAIAALPGSHDISICGGKLIGPYYQGFPQWVGRQNTVLDNGDNWNDHLAHNIGIDLRGRMYQREVLGYSLAQMQALTDEMHSITIFNTEIYGFGQSAIIADNITGFYADKLHLHDCGRDGLRMYGVRDGYITRPLVHDLLLGKDGAYPNWNVYGISCTRVYGKTGYPDPDLRIGRPTERVSVENFNIYNCFNWKSLDTHGGRRLRFINGTIRNSYIGIGVDSGGSGDAGVAPPIDVTIGGVQFISDSGAKYKRAGIAAFASGTNNDGRIGLGNGLNIFGCTFDGYGGDNFDAALSISNFRNVNVGTTHFKNFSRAAIFMSQICEDINIGAGVSMDGPKNYMTIVPSNGGSGYTSAPDVIVTGGDGTKLEAIAYITNGSVSSVDIIYMSNDWTVAPTISFSGGGGSGAAANATIFPGRGVIVGSATCSGTMTGVTMRNSDPAMSGAWGVEFVSAPAPNYGFKVSNDVGFYGHFSERVRNFRYEGGGTFQRVPIAQVRCTPAGVPTGGYGVASVSKSGTGEYVVTLSNSQATSPNQINPEATIYNTPNTLVRARADSATQITVQTTNLSSNFEDASFMLTVWANQGVLGQ</sequence>
<proteinExistence type="predicted"/>
<keyword evidence="5" id="KW-1185">Reference proteome</keyword>
<protein>
    <submittedName>
        <fullName evidence="4">Putative tail fiber protein</fullName>
    </submittedName>
</protein>
<accession>A0A514CW89</accession>
<evidence type="ECO:0000256" key="1">
    <source>
        <dbReference type="ARBA" id="ARBA00004328"/>
    </source>
</evidence>
<dbReference type="SUPFAM" id="SSF51126">
    <property type="entry name" value="Pectin lyase-like"/>
    <property type="match status" value="1"/>
</dbReference>
<comment type="subcellular location">
    <subcellularLocation>
        <location evidence="1">Virion</location>
    </subcellularLocation>
</comment>
<organism evidence="4 5">
    <name type="scientific">Achromobacter phage vB_AxyP_19-32_Axy24</name>
    <dbReference type="NCBI Taxonomy" id="2591048"/>
    <lineage>
        <taxon>Viruses</taxon>
        <taxon>Duplodnaviria</taxon>
        <taxon>Heunggongvirae</taxon>
        <taxon>Uroviricota</taxon>
        <taxon>Caudoviricetes</taxon>
        <taxon>Schitoviridae</taxon>
        <taxon>Rothmandenesvirinae</taxon>
        <taxon>Dongdastvirus</taxon>
        <taxon>Dongdastvirus Axy24</taxon>
    </lineage>
</organism>
<evidence type="ECO:0000313" key="5">
    <source>
        <dbReference type="Proteomes" id="UP000315734"/>
    </source>
</evidence>
<gene>
    <name evidence="4" type="ORF">Axy24_072</name>
</gene>
<dbReference type="GO" id="GO:0019058">
    <property type="term" value="P:viral life cycle"/>
    <property type="evidence" value="ECO:0007669"/>
    <property type="project" value="UniProtKB-ARBA"/>
</dbReference>
<reference evidence="4 5" key="1">
    <citation type="submission" date="2019-05" db="EMBL/GenBank/DDBJ databases">
        <title>Complete genome sequence of sixteen phages from Abidjan, cote d'Ivoire, isolated on a single strain of Achromobacter xylosoxidans.</title>
        <authorList>
            <person name="Essoh C."/>
            <person name="Vernadet J.-P."/>
            <person name="Vergnaud G."/>
            <person name="Pourcel C."/>
        </authorList>
    </citation>
    <scope>NUCLEOTIDE SEQUENCE [LARGE SCALE GENOMIC DNA]</scope>
</reference>
<dbReference type="GO" id="GO:0044423">
    <property type="term" value="C:virion component"/>
    <property type="evidence" value="ECO:0007669"/>
    <property type="project" value="UniProtKB-KW"/>
</dbReference>
<dbReference type="InterPro" id="IPR011050">
    <property type="entry name" value="Pectin_lyase_fold/virulence"/>
</dbReference>
<name>A0A514CW89_9CAUD</name>
<dbReference type="InterPro" id="IPR012334">
    <property type="entry name" value="Pectin_lyas_fold"/>
</dbReference>
<dbReference type="EMBL" id="MK962641">
    <property type="protein sequence ID" value="QDH84722.1"/>
    <property type="molecule type" value="Genomic_DNA"/>
</dbReference>